<sequence>MLEANRSIRDKLHRNDRHLPKRGFGWLTPQVETPQ</sequence>
<accession>A0A1H2PX44</accession>
<proteinExistence type="predicted"/>
<evidence type="ECO:0000313" key="2">
    <source>
        <dbReference type="EMBL" id="SDV51165.1"/>
    </source>
</evidence>
<evidence type="ECO:0000256" key="1">
    <source>
        <dbReference type="SAM" id="MobiDB-lite"/>
    </source>
</evidence>
<dbReference type="STRING" id="1770053.SAMN05216551_11579"/>
<evidence type="ECO:0000313" key="3">
    <source>
        <dbReference type="Proteomes" id="UP000243719"/>
    </source>
</evidence>
<dbReference type="EMBL" id="FNLO01000015">
    <property type="protein sequence ID" value="SDV51165.1"/>
    <property type="molecule type" value="Genomic_DNA"/>
</dbReference>
<dbReference type="Proteomes" id="UP000243719">
    <property type="component" value="Unassembled WGS sequence"/>
</dbReference>
<name>A0A1H2PX44_9BURK</name>
<keyword evidence="3" id="KW-1185">Reference proteome</keyword>
<feature type="compositionally biased region" description="Basic residues" evidence="1">
    <location>
        <begin position="11"/>
        <end position="21"/>
    </location>
</feature>
<organism evidence="2 3">
    <name type="scientific">Chitinasiproducens palmae</name>
    <dbReference type="NCBI Taxonomy" id="1770053"/>
    <lineage>
        <taxon>Bacteria</taxon>
        <taxon>Pseudomonadati</taxon>
        <taxon>Pseudomonadota</taxon>
        <taxon>Betaproteobacteria</taxon>
        <taxon>Burkholderiales</taxon>
        <taxon>Burkholderiaceae</taxon>
        <taxon>Chitinasiproducens</taxon>
    </lineage>
</organism>
<dbReference type="AlphaFoldDB" id="A0A1H2PX44"/>
<gene>
    <name evidence="2" type="ORF">SAMN05216551_11579</name>
</gene>
<reference evidence="3" key="1">
    <citation type="submission" date="2016-09" db="EMBL/GenBank/DDBJ databases">
        <authorList>
            <person name="Varghese N."/>
            <person name="Submissions S."/>
        </authorList>
    </citation>
    <scope>NUCLEOTIDE SEQUENCE [LARGE SCALE GENOMIC DNA]</scope>
    <source>
        <strain evidence="3">JS23</strain>
    </source>
</reference>
<feature type="compositionally biased region" description="Basic and acidic residues" evidence="1">
    <location>
        <begin position="1"/>
        <end position="10"/>
    </location>
</feature>
<protein>
    <submittedName>
        <fullName evidence="2">Uncharacterized protein</fullName>
    </submittedName>
</protein>
<feature type="region of interest" description="Disordered" evidence="1">
    <location>
        <begin position="1"/>
        <end position="35"/>
    </location>
</feature>